<keyword evidence="4" id="KW-0786">Thiamine pyrophosphate</keyword>
<evidence type="ECO:0000256" key="4">
    <source>
        <dbReference type="ARBA" id="ARBA00023052"/>
    </source>
</evidence>
<dbReference type="GO" id="GO:0030976">
    <property type="term" value="F:thiamine pyrophosphate binding"/>
    <property type="evidence" value="ECO:0007669"/>
    <property type="project" value="InterPro"/>
</dbReference>
<evidence type="ECO:0000256" key="7">
    <source>
        <dbReference type="ARBA" id="ARBA00048767"/>
    </source>
</evidence>
<comment type="caution">
    <text evidence="11">The sequence shown here is derived from an EMBL/GenBank/DDBJ whole genome shotgun (WGS) entry which is preliminary data.</text>
</comment>
<gene>
    <name evidence="11" type="ORF">GBAR_LOCUS2455</name>
</gene>
<evidence type="ECO:0000256" key="3">
    <source>
        <dbReference type="ARBA" id="ARBA00018936"/>
    </source>
</evidence>
<keyword evidence="12" id="KW-1185">Reference proteome</keyword>
<evidence type="ECO:0000259" key="10">
    <source>
        <dbReference type="Pfam" id="PF02775"/>
    </source>
</evidence>
<dbReference type="GO" id="GO:0003984">
    <property type="term" value="F:acetolactate synthase activity"/>
    <property type="evidence" value="ECO:0007669"/>
    <property type="project" value="TreeGrafter"/>
</dbReference>
<accession>A0AA35QZS9</accession>
<dbReference type="PROSITE" id="PS00187">
    <property type="entry name" value="TPP_ENZYMES"/>
    <property type="match status" value="1"/>
</dbReference>
<dbReference type="GO" id="GO:0005948">
    <property type="term" value="C:acetolactate synthase complex"/>
    <property type="evidence" value="ECO:0007669"/>
    <property type="project" value="TreeGrafter"/>
</dbReference>
<comment type="catalytic activity">
    <reaction evidence="6">
        <text>2-hydroxyoctadecanoyl-CoA = heptadecanal + formyl-CoA</text>
        <dbReference type="Rhea" id="RHEA:55196"/>
        <dbReference type="ChEBI" id="CHEBI:57376"/>
        <dbReference type="ChEBI" id="CHEBI:74116"/>
        <dbReference type="ChEBI" id="CHEBI:138631"/>
    </reaction>
    <physiologicalReaction direction="left-to-right" evidence="6">
        <dbReference type="Rhea" id="RHEA:55197"/>
    </physiologicalReaction>
</comment>
<dbReference type="PANTHER" id="PTHR18968">
    <property type="entry name" value="THIAMINE PYROPHOSPHATE ENZYMES"/>
    <property type="match status" value="1"/>
</dbReference>
<evidence type="ECO:0000313" key="11">
    <source>
        <dbReference type="EMBL" id="CAI7998517.1"/>
    </source>
</evidence>
<dbReference type="AlphaFoldDB" id="A0AA35QZS9"/>
<dbReference type="SUPFAM" id="SSF52518">
    <property type="entry name" value="Thiamin diphosphate-binding fold (THDP-binding)"/>
    <property type="match status" value="1"/>
</dbReference>
<dbReference type="Pfam" id="PF00205">
    <property type="entry name" value="TPP_enzyme_M"/>
    <property type="match status" value="1"/>
</dbReference>
<feature type="domain" description="Thiamine pyrophosphate enzyme TPP-binding" evidence="10">
    <location>
        <begin position="169"/>
        <end position="239"/>
    </location>
</feature>
<dbReference type="InterPro" id="IPR012000">
    <property type="entry name" value="Thiamin_PyroP_enz_cen_dom"/>
</dbReference>
<protein>
    <recommendedName>
        <fullName evidence="3">2-hydroxyacyl-CoA lyase 2</fullName>
    </recommendedName>
    <alternativeName>
        <fullName evidence="5">IlvB-like protein</fullName>
    </alternativeName>
</protein>
<dbReference type="Proteomes" id="UP001174909">
    <property type="component" value="Unassembled WGS sequence"/>
</dbReference>
<dbReference type="SUPFAM" id="SSF52467">
    <property type="entry name" value="DHS-like NAD/FAD-binding domain"/>
    <property type="match status" value="1"/>
</dbReference>
<dbReference type="InterPro" id="IPR045229">
    <property type="entry name" value="TPP_enz"/>
</dbReference>
<feature type="domain" description="Thiamine pyrophosphate enzyme central" evidence="9">
    <location>
        <begin position="3"/>
        <end position="102"/>
    </location>
</feature>
<dbReference type="GO" id="GO:0009099">
    <property type="term" value="P:L-valine biosynthetic process"/>
    <property type="evidence" value="ECO:0007669"/>
    <property type="project" value="TreeGrafter"/>
</dbReference>
<feature type="region of interest" description="Disordered" evidence="8">
    <location>
        <begin position="242"/>
        <end position="271"/>
    </location>
</feature>
<evidence type="ECO:0000256" key="2">
    <source>
        <dbReference type="ARBA" id="ARBA00007812"/>
    </source>
</evidence>
<dbReference type="EMBL" id="CASHTH010000351">
    <property type="protein sequence ID" value="CAI7998517.1"/>
    <property type="molecule type" value="Genomic_DNA"/>
</dbReference>
<dbReference type="Gene3D" id="3.40.50.970">
    <property type="match status" value="1"/>
</dbReference>
<dbReference type="GO" id="GO:0009097">
    <property type="term" value="P:isoleucine biosynthetic process"/>
    <property type="evidence" value="ECO:0007669"/>
    <property type="project" value="TreeGrafter"/>
</dbReference>
<evidence type="ECO:0000313" key="12">
    <source>
        <dbReference type="Proteomes" id="UP001174909"/>
    </source>
</evidence>
<dbReference type="Gene3D" id="3.40.50.1220">
    <property type="entry name" value="TPP-binding domain"/>
    <property type="match status" value="1"/>
</dbReference>
<dbReference type="PANTHER" id="PTHR18968:SF13">
    <property type="entry name" value="ACETOLACTATE SYNTHASE CATALYTIC SUBUNIT, MITOCHONDRIAL"/>
    <property type="match status" value="1"/>
</dbReference>
<feature type="compositionally biased region" description="Low complexity" evidence="8">
    <location>
        <begin position="242"/>
        <end position="263"/>
    </location>
</feature>
<evidence type="ECO:0000256" key="1">
    <source>
        <dbReference type="ARBA" id="ARBA00001964"/>
    </source>
</evidence>
<comment type="similarity">
    <text evidence="2">Belongs to the TPP enzyme family.</text>
</comment>
<evidence type="ECO:0000256" key="6">
    <source>
        <dbReference type="ARBA" id="ARBA00048738"/>
    </source>
</evidence>
<evidence type="ECO:0000256" key="5">
    <source>
        <dbReference type="ARBA" id="ARBA00030510"/>
    </source>
</evidence>
<comment type="cofactor">
    <cofactor evidence="1">
        <name>thiamine diphosphate</name>
        <dbReference type="ChEBI" id="CHEBI:58937"/>
    </cofactor>
</comment>
<comment type="catalytic activity">
    <reaction evidence="7">
        <text>(2R)-hydroxyhexadecanoyl-CoA = pentadecanal + formyl-CoA</text>
        <dbReference type="Rhea" id="RHEA:55212"/>
        <dbReference type="ChEBI" id="CHEBI:17302"/>
        <dbReference type="ChEBI" id="CHEBI:57376"/>
        <dbReference type="ChEBI" id="CHEBI:138654"/>
    </reaction>
    <physiologicalReaction direction="left-to-right" evidence="7">
        <dbReference type="Rhea" id="RHEA:55213"/>
    </physiologicalReaction>
</comment>
<dbReference type="GO" id="GO:0050660">
    <property type="term" value="F:flavin adenine dinucleotide binding"/>
    <property type="evidence" value="ECO:0007669"/>
    <property type="project" value="TreeGrafter"/>
</dbReference>
<dbReference type="InterPro" id="IPR029035">
    <property type="entry name" value="DHS-like_NAD/FAD-binding_dom"/>
</dbReference>
<organism evidence="11 12">
    <name type="scientific">Geodia barretti</name>
    <name type="common">Barrett's horny sponge</name>
    <dbReference type="NCBI Taxonomy" id="519541"/>
    <lineage>
        <taxon>Eukaryota</taxon>
        <taxon>Metazoa</taxon>
        <taxon>Porifera</taxon>
        <taxon>Demospongiae</taxon>
        <taxon>Heteroscleromorpha</taxon>
        <taxon>Tetractinellida</taxon>
        <taxon>Astrophorina</taxon>
        <taxon>Geodiidae</taxon>
        <taxon>Geodia</taxon>
    </lineage>
</organism>
<reference evidence="11" key="1">
    <citation type="submission" date="2023-03" db="EMBL/GenBank/DDBJ databases">
        <authorList>
            <person name="Steffen K."/>
            <person name="Cardenas P."/>
        </authorList>
    </citation>
    <scope>NUCLEOTIDE SEQUENCE</scope>
</reference>
<dbReference type="GO" id="GO:0000287">
    <property type="term" value="F:magnesium ion binding"/>
    <property type="evidence" value="ECO:0007669"/>
    <property type="project" value="InterPro"/>
</dbReference>
<evidence type="ECO:0000259" key="9">
    <source>
        <dbReference type="Pfam" id="PF00205"/>
    </source>
</evidence>
<proteinExistence type="inferred from homology"/>
<evidence type="ECO:0000256" key="8">
    <source>
        <dbReference type="SAM" id="MobiDB-lite"/>
    </source>
</evidence>
<name>A0AA35QZS9_GEOBA</name>
<dbReference type="InterPro" id="IPR000399">
    <property type="entry name" value="TPP-bd_CS"/>
</dbReference>
<dbReference type="InterPro" id="IPR029061">
    <property type="entry name" value="THDP-binding"/>
</dbReference>
<dbReference type="InterPro" id="IPR011766">
    <property type="entry name" value="TPP_enzyme_TPP-bd"/>
</dbReference>
<sequence>MVGLAELLNAPVITTLKAKGAFPENHPLFVGVRGEHPIAYLNKSDVILTVGSSLSPGRFTHGIPNAPGKTIIQCNLDDLHLNRIFPTHHAVLGDAKFTLQALADEVSRRTDGAGRAAGNVVAEVRETRDAGLAEYREAMASSDTPINPYRVYGDMMKVLDPQNSFVTHDSGNTRDQLSTVYDTLIPRGFLGWGNISTLGFGLAGAMAAKLAFPERQSIAVTGDAGVGYMLGNLEVPVRQHWASPSPTWPTAGSPATAPGSGATVTTRTPTA</sequence>
<dbReference type="Pfam" id="PF02775">
    <property type="entry name" value="TPP_enzyme_C"/>
    <property type="match status" value="1"/>
</dbReference>